<evidence type="ECO:0000256" key="1">
    <source>
        <dbReference type="ARBA" id="ARBA00008874"/>
    </source>
</evidence>
<evidence type="ECO:0000256" key="3">
    <source>
        <dbReference type="ARBA" id="ARBA00022840"/>
    </source>
</evidence>
<dbReference type="OrthoDB" id="3942097at2759"/>
<dbReference type="InterPro" id="IPR051931">
    <property type="entry name" value="PAK3-like"/>
</dbReference>
<comment type="similarity">
    <text evidence="1">Belongs to the protein kinase superfamily. STE Ser/Thr protein kinase family. STE20 subfamily.</text>
</comment>
<gene>
    <name evidence="5" type="ORF">DM02DRAFT_617547</name>
</gene>
<organism evidence="5 6">
    <name type="scientific">Periconia macrospinosa</name>
    <dbReference type="NCBI Taxonomy" id="97972"/>
    <lineage>
        <taxon>Eukaryota</taxon>
        <taxon>Fungi</taxon>
        <taxon>Dikarya</taxon>
        <taxon>Ascomycota</taxon>
        <taxon>Pezizomycotina</taxon>
        <taxon>Dothideomycetes</taxon>
        <taxon>Pleosporomycetidae</taxon>
        <taxon>Pleosporales</taxon>
        <taxon>Massarineae</taxon>
        <taxon>Periconiaceae</taxon>
        <taxon>Periconia</taxon>
    </lineage>
</organism>
<keyword evidence="6" id="KW-1185">Reference proteome</keyword>
<dbReference type="SUPFAM" id="SSF56112">
    <property type="entry name" value="Protein kinase-like (PK-like)"/>
    <property type="match status" value="1"/>
</dbReference>
<dbReference type="AlphaFoldDB" id="A0A2V1DFN2"/>
<dbReference type="InterPro" id="IPR000719">
    <property type="entry name" value="Prot_kinase_dom"/>
</dbReference>
<evidence type="ECO:0000313" key="5">
    <source>
        <dbReference type="EMBL" id="PVH95989.1"/>
    </source>
</evidence>
<dbReference type="Gene3D" id="1.10.510.10">
    <property type="entry name" value="Transferase(Phosphotransferase) domain 1"/>
    <property type="match status" value="1"/>
</dbReference>
<dbReference type="InterPro" id="IPR011009">
    <property type="entry name" value="Kinase-like_dom_sf"/>
</dbReference>
<name>A0A2V1DFN2_9PLEO</name>
<evidence type="ECO:0000259" key="4">
    <source>
        <dbReference type="PROSITE" id="PS50011"/>
    </source>
</evidence>
<dbReference type="GO" id="GO:0005524">
    <property type="term" value="F:ATP binding"/>
    <property type="evidence" value="ECO:0007669"/>
    <property type="project" value="UniProtKB-KW"/>
</dbReference>
<sequence length="189" mass="22199">MHLSMEYCRFTLAELLHVHLEFEEYHIKHIAKSVFNAVAYLCSRRITHHQISTQSIRVTTPDLRIVLSDFEAARKDEPDQQCDLIDLGIVLLECMDGRLHSVEKRTIDFIRSQREQNKVFSLEKPEKWSGCKILIDFLDDLFNLERLPTVKTSKPHRYVSSSRDEKECMRPFIELATLECFTLWTPASE</sequence>
<keyword evidence="2" id="KW-0547">Nucleotide-binding</keyword>
<dbReference type="PROSITE" id="PS50011">
    <property type="entry name" value="PROTEIN_KINASE_DOM"/>
    <property type="match status" value="1"/>
</dbReference>
<keyword evidence="3" id="KW-0067">ATP-binding</keyword>
<reference evidence="5 6" key="1">
    <citation type="journal article" date="2018" name="Sci. Rep.">
        <title>Comparative genomics provides insights into the lifestyle and reveals functional heterogeneity of dark septate endophytic fungi.</title>
        <authorList>
            <person name="Knapp D.G."/>
            <person name="Nemeth J.B."/>
            <person name="Barry K."/>
            <person name="Hainaut M."/>
            <person name="Henrissat B."/>
            <person name="Johnson J."/>
            <person name="Kuo A."/>
            <person name="Lim J.H.P."/>
            <person name="Lipzen A."/>
            <person name="Nolan M."/>
            <person name="Ohm R.A."/>
            <person name="Tamas L."/>
            <person name="Grigoriev I.V."/>
            <person name="Spatafora J.W."/>
            <person name="Nagy L.G."/>
            <person name="Kovacs G.M."/>
        </authorList>
    </citation>
    <scope>NUCLEOTIDE SEQUENCE [LARGE SCALE GENOMIC DNA]</scope>
    <source>
        <strain evidence="5 6">DSE2036</strain>
    </source>
</reference>
<protein>
    <recommendedName>
        <fullName evidence="4">Protein kinase domain-containing protein</fullName>
    </recommendedName>
</protein>
<evidence type="ECO:0000256" key="2">
    <source>
        <dbReference type="ARBA" id="ARBA00022741"/>
    </source>
</evidence>
<proteinExistence type="inferred from homology"/>
<accession>A0A2V1DFN2</accession>
<dbReference type="GO" id="GO:0004672">
    <property type="term" value="F:protein kinase activity"/>
    <property type="evidence" value="ECO:0007669"/>
    <property type="project" value="InterPro"/>
</dbReference>
<dbReference type="EMBL" id="KZ805478">
    <property type="protein sequence ID" value="PVH95989.1"/>
    <property type="molecule type" value="Genomic_DNA"/>
</dbReference>
<dbReference type="Proteomes" id="UP000244855">
    <property type="component" value="Unassembled WGS sequence"/>
</dbReference>
<evidence type="ECO:0000313" key="6">
    <source>
        <dbReference type="Proteomes" id="UP000244855"/>
    </source>
</evidence>
<dbReference type="PANTHER" id="PTHR45832">
    <property type="entry name" value="SERINE/THREONINE-PROTEIN KINASE SAMKA-RELATED-RELATED"/>
    <property type="match status" value="1"/>
</dbReference>
<feature type="domain" description="Protein kinase" evidence="4">
    <location>
        <begin position="1"/>
        <end position="189"/>
    </location>
</feature>
<dbReference type="PANTHER" id="PTHR45832:SF22">
    <property type="entry name" value="SERINE_THREONINE-PROTEIN KINASE SAMKA-RELATED"/>
    <property type="match status" value="1"/>
</dbReference>